<keyword evidence="3" id="KW-1185">Reference proteome</keyword>
<sequence length="307" mass="34444">MNLSKFVFCAFALPAIFNISCSKKDVIVEEEPEPEPVETFVSGKILSKKAGLCLFGRDEQMHPVIKLSCGDDISVLEIDGVIDTKFVPDEKENSTENKNLTNESSEDSQNSGYVEQIPVKGTEYIHVVHDNLDFWLENTVFALNCENAVAIEKTFLYSDSTLSQKIESPQNPLKFAARIAKSLEETEDGLATENPEAAKVFYYDTKEKSVRKAYVLASSISARIDDIVVSQIAEDLKVTKRAVPRNELFARAAKYKPCKKVLAALNAQKEEKKTYSYQQVLKSVQRMNFGVNVDELMTVDQSKDPFK</sequence>
<evidence type="ECO:0000313" key="3">
    <source>
        <dbReference type="Proteomes" id="UP000518887"/>
    </source>
</evidence>
<organism evidence="2 3">
    <name type="scientific">Treponema ruminis</name>
    <dbReference type="NCBI Taxonomy" id="744515"/>
    <lineage>
        <taxon>Bacteria</taxon>
        <taxon>Pseudomonadati</taxon>
        <taxon>Spirochaetota</taxon>
        <taxon>Spirochaetia</taxon>
        <taxon>Spirochaetales</taxon>
        <taxon>Treponemataceae</taxon>
        <taxon>Treponema</taxon>
    </lineage>
</organism>
<evidence type="ECO:0000313" key="2">
    <source>
        <dbReference type="EMBL" id="MBB5225135.1"/>
    </source>
</evidence>
<proteinExistence type="predicted"/>
<protein>
    <submittedName>
        <fullName evidence="2">Uncharacterized protein</fullName>
    </submittedName>
</protein>
<dbReference type="RefSeq" id="WP_184657085.1">
    <property type="nucleotide sequence ID" value="NZ_CP031518.1"/>
</dbReference>
<dbReference type="EMBL" id="JACHFQ010000001">
    <property type="protein sequence ID" value="MBB5225135.1"/>
    <property type="molecule type" value="Genomic_DNA"/>
</dbReference>
<name>A0A7W8G7A9_9SPIR</name>
<dbReference type="AlphaFoldDB" id="A0A7W8G7A9"/>
<feature type="compositionally biased region" description="Polar residues" evidence="1">
    <location>
        <begin position="96"/>
        <end position="112"/>
    </location>
</feature>
<feature type="region of interest" description="Disordered" evidence="1">
    <location>
        <begin position="87"/>
        <end position="112"/>
    </location>
</feature>
<dbReference type="Proteomes" id="UP000518887">
    <property type="component" value="Unassembled WGS sequence"/>
</dbReference>
<comment type="caution">
    <text evidence="2">The sequence shown here is derived from an EMBL/GenBank/DDBJ whole genome shotgun (WGS) entry which is preliminary data.</text>
</comment>
<evidence type="ECO:0000256" key="1">
    <source>
        <dbReference type="SAM" id="MobiDB-lite"/>
    </source>
</evidence>
<gene>
    <name evidence="2" type="ORF">HNP76_000475</name>
</gene>
<accession>A0A7W8G7A9</accession>
<reference evidence="2 3" key="1">
    <citation type="submission" date="2020-08" db="EMBL/GenBank/DDBJ databases">
        <title>Genomic Encyclopedia of Type Strains, Phase IV (KMG-IV): sequencing the most valuable type-strain genomes for metagenomic binning, comparative biology and taxonomic classification.</title>
        <authorList>
            <person name="Goeker M."/>
        </authorList>
    </citation>
    <scope>NUCLEOTIDE SEQUENCE [LARGE SCALE GENOMIC DNA]</scope>
    <source>
        <strain evidence="2 3">DSM 103462</strain>
    </source>
</reference>